<evidence type="ECO:0000313" key="5">
    <source>
        <dbReference type="Proteomes" id="UP001055580"/>
    </source>
</evidence>
<dbReference type="CDD" id="cd12797">
    <property type="entry name" value="M23_peptidase"/>
    <property type="match status" value="1"/>
</dbReference>
<sequence length="227" mass="23816">MTEPAPAVGEGAPPAPPRPRSRIRRGARRVGWFTVAFVAMLAIAAGSMIRFTGNSESDSRGETVVKDVIARANAPRAITPTGLTLPVAGVKLAALTDTWGQSRAGGARTHQGIDIMASGGAPVVAAAAGTIEKVFDSAAGGHTLYVRSPDRRWMYYYAHLAAYAPAVREGAKVAAGQQIAFVGDTGNAGPGNYHLHFGISRMRVGDRWWQGEPLNPYPLLVGSGTAR</sequence>
<dbReference type="PANTHER" id="PTHR21666:SF268">
    <property type="entry name" value="PEPTIDASE M23 DOMAIN-CONTAINING PROTEIN"/>
    <property type="match status" value="1"/>
</dbReference>
<reference evidence="4" key="1">
    <citation type="submission" date="2022-05" db="EMBL/GenBank/DDBJ databases">
        <title>Sphingomonas sp. strain RMG20 Genome sequencing and assembly.</title>
        <authorList>
            <person name="Kim I."/>
        </authorList>
    </citation>
    <scope>NUCLEOTIDE SEQUENCE</scope>
    <source>
        <strain evidence="4">RMG20</strain>
    </source>
</reference>
<evidence type="ECO:0000259" key="3">
    <source>
        <dbReference type="Pfam" id="PF01551"/>
    </source>
</evidence>
<evidence type="ECO:0000256" key="2">
    <source>
        <dbReference type="SAM" id="Phobius"/>
    </source>
</evidence>
<evidence type="ECO:0000313" key="4">
    <source>
        <dbReference type="EMBL" id="URW76558.1"/>
    </source>
</evidence>
<dbReference type="Proteomes" id="UP001055580">
    <property type="component" value="Chromosome"/>
</dbReference>
<feature type="domain" description="M23ase beta-sheet core" evidence="3">
    <location>
        <begin position="109"/>
        <end position="215"/>
    </location>
</feature>
<feature type="region of interest" description="Disordered" evidence="1">
    <location>
        <begin position="1"/>
        <end position="23"/>
    </location>
</feature>
<proteinExistence type="predicted"/>
<feature type="compositionally biased region" description="Low complexity" evidence="1">
    <location>
        <begin position="1"/>
        <end position="12"/>
    </location>
</feature>
<dbReference type="InterPro" id="IPR016047">
    <property type="entry name" value="M23ase_b-sheet_dom"/>
</dbReference>
<dbReference type="Gene3D" id="2.70.70.10">
    <property type="entry name" value="Glucose Permease (Domain IIA)"/>
    <property type="match status" value="1"/>
</dbReference>
<feature type="transmembrane region" description="Helical" evidence="2">
    <location>
        <begin position="30"/>
        <end position="49"/>
    </location>
</feature>
<keyword evidence="2" id="KW-0812">Transmembrane</keyword>
<dbReference type="InterPro" id="IPR011055">
    <property type="entry name" value="Dup_hybrid_motif"/>
</dbReference>
<dbReference type="SUPFAM" id="SSF51261">
    <property type="entry name" value="Duplicated hybrid motif"/>
    <property type="match status" value="1"/>
</dbReference>
<keyword evidence="2" id="KW-1133">Transmembrane helix</keyword>
<dbReference type="InterPro" id="IPR050570">
    <property type="entry name" value="Cell_wall_metabolism_enzyme"/>
</dbReference>
<dbReference type="Pfam" id="PF01551">
    <property type="entry name" value="Peptidase_M23"/>
    <property type="match status" value="1"/>
</dbReference>
<accession>A0ABY4U1Y4</accession>
<name>A0ABY4U1Y4_9SPHN</name>
<dbReference type="EMBL" id="CP098401">
    <property type="protein sequence ID" value="URW76558.1"/>
    <property type="molecule type" value="Genomic_DNA"/>
</dbReference>
<evidence type="ECO:0000256" key="1">
    <source>
        <dbReference type="SAM" id="MobiDB-lite"/>
    </source>
</evidence>
<keyword evidence="5" id="KW-1185">Reference proteome</keyword>
<organism evidence="4 5">
    <name type="scientific">Sphingomonas donggukensis</name>
    <dbReference type="NCBI Taxonomy" id="2949093"/>
    <lineage>
        <taxon>Bacteria</taxon>
        <taxon>Pseudomonadati</taxon>
        <taxon>Pseudomonadota</taxon>
        <taxon>Alphaproteobacteria</taxon>
        <taxon>Sphingomonadales</taxon>
        <taxon>Sphingomonadaceae</taxon>
        <taxon>Sphingomonas</taxon>
    </lineage>
</organism>
<dbReference type="PANTHER" id="PTHR21666">
    <property type="entry name" value="PEPTIDASE-RELATED"/>
    <property type="match status" value="1"/>
</dbReference>
<keyword evidence="2" id="KW-0472">Membrane</keyword>
<gene>
    <name evidence="4" type="ORF">M9980_04915</name>
</gene>
<dbReference type="RefSeq" id="WP_250754033.1">
    <property type="nucleotide sequence ID" value="NZ_CP098401.1"/>
</dbReference>
<protein>
    <submittedName>
        <fullName evidence="4">M23 family metallopeptidase</fullName>
    </submittedName>
</protein>